<sequence>MKSLRITFVLPVTNNLPTGGFKIVYQYANELVHRGHTVTICFTYSARPEVYRLLNYAGKIKHRLFPRFKNHYRVTWFKIDPRIRLIFDVINRNELPNADAVIATSAPTATFVAHLKKEKGRKYYLIQSSETWWYDDEDELNNTYRLGLINMAISQELVEKVYRVSGVKPVYLPDFYNNREFFVSNNVENRSNTVALLNHTQASKRTKFGMDVLKDVKKLVPDLKVELFGAYPIETKLPNYFSYTYQATPAQLRDEVFGKAKVYLLPSVLEGWGLTGIEAMASGAALVASRIGGIEDYANDENSLLVAPDDHEGFVSAVTELLKNNSKRISLSTKALSLLPLYSIEASVDKLEKVLETMV</sequence>
<keyword evidence="1" id="KW-0328">Glycosyltransferase</keyword>
<dbReference type="EC" id="2.4.-.-" evidence="1"/>
<dbReference type="Pfam" id="PF13692">
    <property type="entry name" value="Glyco_trans_1_4"/>
    <property type="match status" value="1"/>
</dbReference>
<accession>A0ABD5CVF7</accession>
<dbReference type="PANTHER" id="PTHR45947:SF3">
    <property type="entry name" value="SULFOQUINOVOSYL TRANSFERASE SQD2"/>
    <property type="match status" value="1"/>
</dbReference>
<proteinExistence type="predicted"/>
<dbReference type="PANTHER" id="PTHR45947">
    <property type="entry name" value="SULFOQUINOVOSYL TRANSFERASE SQD2"/>
    <property type="match status" value="1"/>
</dbReference>
<dbReference type="Proteomes" id="UP001268544">
    <property type="component" value="Unassembled WGS sequence"/>
</dbReference>
<dbReference type="GO" id="GO:0016757">
    <property type="term" value="F:glycosyltransferase activity"/>
    <property type="evidence" value="ECO:0007669"/>
    <property type="project" value="UniProtKB-KW"/>
</dbReference>
<gene>
    <name evidence="1" type="ORF">RF672_04265</name>
</gene>
<dbReference type="RefSeq" id="WP_228768598.1">
    <property type="nucleotide sequence ID" value="NZ_CAXVTB010000001.1"/>
</dbReference>
<dbReference type="SUPFAM" id="SSF53756">
    <property type="entry name" value="UDP-Glycosyltransferase/glycogen phosphorylase"/>
    <property type="match status" value="1"/>
</dbReference>
<organism evidence="1 2">
    <name type="scientific">Lacticaseibacillus paracasei</name>
    <name type="common">Lactobacillus paracasei</name>
    <dbReference type="NCBI Taxonomy" id="1597"/>
    <lineage>
        <taxon>Bacteria</taxon>
        <taxon>Bacillati</taxon>
        <taxon>Bacillota</taxon>
        <taxon>Bacilli</taxon>
        <taxon>Lactobacillales</taxon>
        <taxon>Lactobacillaceae</taxon>
        <taxon>Lacticaseibacillus</taxon>
    </lineage>
</organism>
<dbReference type="InterPro" id="IPR050194">
    <property type="entry name" value="Glycosyltransferase_grp1"/>
</dbReference>
<name>A0ABD5CVF7_LACPA</name>
<comment type="caution">
    <text evidence="1">The sequence shown here is derived from an EMBL/GenBank/DDBJ whole genome shotgun (WGS) entry which is preliminary data.</text>
</comment>
<dbReference type="Gene3D" id="3.40.50.2000">
    <property type="entry name" value="Glycogen Phosphorylase B"/>
    <property type="match status" value="1"/>
</dbReference>
<evidence type="ECO:0000313" key="2">
    <source>
        <dbReference type="Proteomes" id="UP001268544"/>
    </source>
</evidence>
<evidence type="ECO:0000313" key="1">
    <source>
        <dbReference type="EMBL" id="MDR7623840.1"/>
    </source>
</evidence>
<dbReference type="CDD" id="cd03801">
    <property type="entry name" value="GT4_PimA-like"/>
    <property type="match status" value="1"/>
</dbReference>
<dbReference type="Gene3D" id="3.40.50.11090">
    <property type="match status" value="1"/>
</dbReference>
<reference evidence="2" key="1">
    <citation type="submission" date="2023-07" db="EMBL/GenBank/DDBJ databases">
        <title>Lacticaseibacillus paracasei KCKM 0992.</title>
        <authorList>
            <person name="Kim T.W."/>
        </authorList>
    </citation>
    <scope>NUCLEOTIDE SEQUENCE [LARGE SCALE GENOMIC DNA]</scope>
    <source>
        <strain evidence="2">KCKM 0992</strain>
    </source>
</reference>
<keyword evidence="1" id="KW-0808">Transferase</keyword>
<dbReference type="AlphaFoldDB" id="A0ABD5CVF7"/>
<dbReference type="EMBL" id="JAVKVH010000001">
    <property type="protein sequence ID" value="MDR7623840.1"/>
    <property type="molecule type" value="Genomic_DNA"/>
</dbReference>
<protein>
    <submittedName>
        <fullName evidence="1">Glycosyltransferase family 4 protein</fullName>
        <ecNumber evidence="1">2.4.-.-</ecNumber>
    </submittedName>
</protein>